<name>A0ABU9DRJ2_9BACL</name>
<keyword evidence="2" id="KW-1185">Reference proteome</keyword>
<gene>
    <name evidence="1" type="ORF">WMW72_22580</name>
</gene>
<sequence length="202" mass="22988">MLTKHQEALRLITTSLHKEQIEWALGGSALLSVYGLTERTNDLDLFVSAQDVLRAHEVLQKLGEYTVMAPKEPYCTVHFLHYTIAGTEVDLMGLFGIRHEEGVYRLDWRRHEQDQTLPLPVEGTEETLDIPLASLEDWYILYSLIPGRSAKAEAIEGYWEHAGGPEPERLREALSRELPHTLRRRIQLLLGAAGAHDEQEIV</sequence>
<proteinExistence type="predicted"/>
<dbReference type="InterPro" id="IPR043519">
    <property type="entry name" value="NT_sf"/>
</dbReference>
<reference evidence="1 2" key="1">
    <citation type="submission" date="2024-04" db="EMBL/GenBank/DDBJ databases">
        <title>draft genome sequnece of Paenibacillus filicis.</title>
        <authorList>
            <person name="Kim D.-U."/>
        </authorList>
    </citation>
    <scope>NUCLEOTIDE SEQUENCE [LARGE SCALE GENOMIC DNA]</scope>
    <source>
        <strain evidence="1 2">KACC14197</strain>
    </source>
</reference>
<dbReference type="Proteomes" id="UP001469365">
    <property type="component" value="Unassembled WGS sequence"/>
</dbReference>
<comment type="caution">
    <text evidence="1">The sequence shown here is derived from an EMBL/GenBank/DDBJ whole genome shotgun (WGS) entry which is preliminary data.</text>
</comment>
<organism evidence="1 2">
    <name type="scientific">Paenibacillus filicis</name>
    <dbReference type="NCBI Taxonomy" id="669464"/>
    <lineage>
        <taxon>Bacteria</taxon>
        <taxon>Bacillati</taxon>
        <taxon>Bacillota</taxon>
        <taxon>Bacilli</taxon>
        <taxon>Bacillales</taxon>
        <taxon>Paenibacillaceae</taxon>
        <taxon>Paenibacillus</taxon>
    </lineage>
</organism>
<evidence type="ECO:0000313" key="1">
    <source>
        <dbReference type="EMBL" id="MEK8130698.1"/>
    </source>
</evidence>
<accession>A0ABU9DRJ2</accession>
<dbReference type="RefSeq" id="WP_341417837.1">
    <property type="nucleotide sequence ID" value="NZ_JBBPCC010000016.1"/>
</dbReference>
<dbReference type="SUPFAM" id="SSF81301">
    <property type="entry name" value="Nucleotidyltransferase"/>
    <property type="match status" value="1"/>
</dbReference>
<evidence type="ECO:0000313" key="2">
    <source>
        <dbReference type="Proteomes" id="UP001469365"/>
    </source>
</evidence>
<protein>
    <submittedName>
        <fullName evidence="1">Uncharacterized protein</fullName>
    </submittedName>
</protein>
<dbReference type="Gene3D" id="3.30.460.40">
    <property type="match status" value="1"/>
</dbReference>
<dbReference type="EMBL" id="JBBPCC010000016">
    <property type="protein sequence ID" value="MEK8130698.1"/>
    <property type="molecule type" value="Genomic_DNA"/>
</dbReference>